<keyword evidence="4" id="KW-0326">Glycosidase</keyword>
<gene>
    <name evidence="6" type="ORF">UFOPK2295_00765</name>
</gene>
<evidence type="ECO:0000256" key="3">
    <source>
        <dbReference type="ARBA" id="ARBA00022801"/>
    </source>
</evidence>
<evidence type="ECO:0000256" key="4">
    <source>
        <dbReference type="ARBA" id="ARBA00023295"/>
    </source>
</evidence>
<evidence type="ECO:0000256" key="2">
    <source>
        <dbReference type="ARBA" id="ARBA00012755"/>
    </source>
</evidence>
<organism evidence="6">
    <name type="scientific">freshwater metagenome</name>
    <dbReference type="NCBI Taxonomy" id="449393"/>
    <lineage>
        <taxon>unclassified sequences</taxon>
        <taxon>metagenomes</taxon>
        <taxon>ecological metagenomes</taxon>
    </lineage>
</organism>
<dbReference type="PROSITE" id="PS00512">
    <property type="entry name" value="ALPHA_GALACTOSIDASE"/>
    <property type="match status" value="1"/>
</dbReference>
<dbReference type="InterPro" id="IPR013785">
    <property type="entry name" value="Aldolase_TIM"/>
</dbReference>
<dbReference type="FunFam" id="3.20.20.70:FF:000118">
    <property type="entry name" value="Alpha-galactosidase"/>
    <property type="match status" value="1"/>
</dbReference>
<dbReference type="InterPro" id="IPR002252">
    <property type="entry name" value="Glyco_hydro_36"/>
</dbReference>
<dbReference type="EMBL" id="CAEZWV010000012">
    <property type="protein sequence ID" value="CAB4670405.1"/>
    <property type="molecule type" value="Genomic_DNA"/>
</dbReference>
<dbReference type="CDD" id="cd14791">
    <property type="entry name" value="GH36"/>
    <property type="match status" value="1"/>
</dbReference>
<dbReference type="InterPro" id="IPR050985">
    <property type="entry name" value="Alpha-glycosidase_related"/>
</dbReference>
<dbReference type="GO" id="GO:0004557">
    <property type="term" value="F:alpha-galactosidase activity"/>
    <property type="evidence" value="ECO:0007669"/>
    <property type="project" value="UniProtKB-EC"/>
</dbReference>
<dbReference type="PANTHER" id="PTHR43053:SF3">
    <property type="entry name" value="ALPHA-GALACTOSIDASE C-RELATED"/>
    <property type="match status" value="1"/>
</dbReference>
<sequence>MNLMSGAIRVIDHLWNEHTSVIVAARDDILFIPYIGPSLCSADEFDTFRIDSSFFARGIVGGGLDIEVTPALIPLPSQAWTGTPGLEVFRDGTLVPLDLRLTATSWDKEIDELFCVLTDATHNVSVDVLLSLKETNVFTIDATVKNLSDGTLAISTAHFNVPVGDHAAEVMTLGGRHAMEAVQQRTPWERARISLENRSGRTSHEQLGVVFAGTSGFTEQTGGVWGVHLAWSGNFRIMCDGVTDTRKTIQIGELLQPNEVVVPPAESYAFPRAVVSYSRNGLSECSQNFHEYIRSRQPHIQRPVVLNTWEAVYFNHDLETLSSLATAAAEVGIERFVLDDGWFNGRRNDTAGLGDWYVDESVWPQGLNPIISHVRSLGMEFGLWFEPEMVNPNSELFRAHPEWALDGALAHPILGRNQLVLDLSRADVREYLFQRIDALLSEYEIAYVKWDHNRPLIGGASHQQTQGFYALLDQLNQCHPNVQFESCASGGGRIDFGVADRVNRFWASDSIDALDRLEIQKGLSTFIPIEMLGSHIGSPTCHTTGRKHALSFRAATALFGWLGVEWNLLNLTDKEKNALTSAIVFYKQNRAFLHSETFARVDHPDTSIDIRGVYSPCGDGLFSVTRLHSGPSNHSAPLRFPMLKDAGELTVEVIHLGAPRWALHRALPQWITDSPTTMSGTLLANVGLPMPSLLPESSFLLRFSQVMHS</sequence>
<dbReference type="Pfam" id="PF16875">
    <property type="entry name" value="Glyco_hydro_36N"/>
    <property type="match status" value="1"/>
</dbReference>
<dbReference type="InterPro" id="IPR038417">
    <property type="entry name" value="Alpga-gal_N_sf"/>
</dbReference>
<dbReference type="EC" id="3.2.1.22" evidence="2"/>
<dbReference type="SUPFAM" id="SSF51445">
    <property type="entry name" value="(Trans)glycosidases"/>
    <property type="match status" value="1"/>
</dbReference>
<evidence type="ECO:0000256" key="1">
    <source>
        <dbReference type="ARBA" id="ARBA00001255"/>
    </source>
</evidence>
<evidence type="ECO:0000259" key="5">
    <source>
        <dbReference type="Pfam" id="PF16875"/>
    </source>
</evidence>
<dbReference type="GO" id="GO:0016052">
    <property type="term" value="P:carbohydrate catabolic process"/>
    <property type="evidence" value="ECO:0007669"/>
    <property type="project" value="InterPro"/>
</dbReference>
<dbReference type="PANTHER" id="PTHR43053">
    <property type="entry name" value="GLYCOSIDASE FAMILY 31"/>
    <property type="match status" value="1"/>
</dbReference>
<proteinExistence type="predicted"/>
<dbReference type="PRINTS" id="PR00743">
    <property type="entry name" value="GLHYDRLASE36"/>
</dbReference>
<name>A0A6J6MCC7_9ZZZZ</name>
<keyword evidence="3" id="KW-0378">Hydrolase</keyword>
<dbReference type="Pfam" id="PF02065">
    <property type="entry name" value="Melibiase"/>
    <property type="match status" value="1"/>
</dbReference>
<dbReference type="Gene3D" id="2.70.98.60">
    <property type="entry name" value="alpha-galactosidase from lactobacil brevis"/>
    <property type="match status" value="1"/>
</dbReference>
<dbReference type="Gene3D" id="3.20.20.70">
    <property type="entry name" value="Aldolase class I"/>
    <property type="match status" value="1"/>
</dbReference>
<dbReference type="InterPro" id="IPR017853">
    <property type="entry name" value="GH"/>
</dbReference>
<dbReference type="InterPro" id="IPR000111">
    <property type="entry name" value="Glyco_hydro_27/36_CS"/>
</dbReference>
<dbReference type="InterPro" id="IPR031704">
    <property type="entry name" value="Glyco_hydro_36_N"/>
</dbReference>
<protein>
    <recommendedName>
        <fullName evidence="2">alpha-galactosidase</fullName>
        <ecNumber evidence="2">3.2.1.22</ecNumber>
    </recommendedName>
</protein>
<feature type="domain" description="Glycosyl hydrolase family 36 N-terminal" evidence="5">
    <location>
        <begin position="66"/>
        <end position="257"/>
    </location>
</feature>
<reference evidence="6" key="1">
    <citation type="submission" date="2020-05" db="EMBL/GenBank/DDBJ databases">
        <authorList>
            <person name="Chiriac C."/>
            <person name="Salcher M."/>
            <person name="Ghai R."/>
            <person name="Kavagutti S V."/>
        </authorList>
    </citation>
    <scope>NUCLEOTIDE SEQUENCE</scope>
</reference>
<dbReference type="AlphaFoldDB" id="A0A6J6MCC7"/>
<evidence type="ECO:0000313" key="6">
    <source>
        <dbReference type="EMBL" id="CAB4670405.1"/>
    </source>
</evidence>
<accession>A0A6J6MCC7</accession>
<comment type="catalytic activity">
    <reaction evidence="1">
        <text>Hydrolysis of terminal, non-reducing alpha-D-galactose residues in alpha-D-galactosides, including galactose oligosaccharides, galactomannans and galactolipids.</text>
        <dbReference type="EC" id="3.2.1.22"/>
    </reaction>
</comment>